<evidence type="ECO:0000313" key="1">
    <source>
        <dbReference type="EMBL" id="EAY05268.1"/>
    </source>
</evidence>
<dbReference type="RefSeq" id="XP_001317491.1">
    <property type="nucleotide sequence ID" value="XM_001317456.1"/>
</dbReference>
<dbReference type="AlphaFoldDB" id="A2EQ03"/>
<dbReference type="OrthoDB" id="1055097at2759"/>
<dbReference type="VEuPathDB" id="TrichDB:TVAGG3_0338580"/>
<dbReference type="Pfam" id="PF13306">
    <property type="entry name" value="LRR_5"/>
    <property type="match status" value="1"/>
</dbReference>
<dbReference type="STRING" id="5722.A2EQ03"/>
<gene>
    <name evidence="1" type="ORF">TVAG_020140</name>
</gene>
<sequence length="197" mass="22843">MNVDRSYFVTTDTPNVSLSFTYKTIFSYNSISRNTNVSISYRNKPNLIITPKNFIMDSDQTIIYEYWGYNYDNITIPKSVTKIEEKVFENSTIEKFYFTEDSQIIEIQNDAFKNCSKMRSFNYSFPNLQTLGISSFKDCINLENFTFSSPNLIVMKNAFENCITLKNVINVSSIPYQCFCGCTNLQEVTIQEGLEKI</sequence>
<dbReference type="InterPro" id="IPR026906">
    <property type="entry name" value="LRR_5"/>
</dbReference>
<proteinExistence type="predicted"/>
<reference evidence="1" key="1">
    <citation type="submission" date="2006-10" db="EMBL/GenBank/DDBJ databases">
        <authorList>
            <person name="Amadeo P."/>
            <person name="Zhao Q."/>
            <person name="Wortman J."/>
            <person name="Fraser-Liggett C."/>
            <person name="Carlton J."/>
        </authorList>
    </citation>
    <scope>NUCLEOTIDE SEQUENCE</scope>
    <source>
        <strain evidence="1">G3</strain>
    </source>
</reference>
<dbReference type="VEuPathDB" id="TrichDB:TVAG_020140"/>
<dbReference type="SMR" id="A2EQ03"/>
<dbReference type="InterPro" id="IPR053139">
    <property type="entry name" value="Surface_bspA-like"/>
</dbReference>
<dbReference type="EMBL" id="DS113453">
    <property type="protein sequence ID" value="EAY05268.1"/>
    <property type="molecule type" value="Genomic_DNA"/>
</dbReference>
<dbReference type="KEGG" id="tva:4763134"/>
<dbReference type="InterPro" id="IPR032675">
    <property type="entry name" value="LRR_dom_sf"/>
</dbReference>
<dbReference type="InParanoid" id="A2EQ03"/>
<dbReference type="Proteomes" id="UP000001542">
    <property type="component" value="Unassembled WGS sequence"/>
</dbReference>
<accession>A2EQ03</accession>
<evidence type="ECO:0000313" key="2">
    <source>
        <dbReference type="Proteomes" id="UP000001542"/>
    </source>
</evidence>
<name>A2EQ03_TRIV3</name>
<keyword evidence="2" id="KW-1185">Reference proteome</keyword>
<dbReference type="PANTHER" id="PTHR45661">
    <property type="entry name" value="SURFACE ANTIGEN"/>
    <property type="match status" value="1"/>
</dbReference>
<dbReference type="Gene3D" id="3.80.10.10">
    <property type="entry name" value="Ribonuclease Inhibitor"/>
    <property type="match status" value="1"/>
</dbReference>
<protein>
    <submittedName>
        <fullName evidence="1">Surface antigen Bsp, putative</fullName>
    </submittedName>
</protein>
<dbReference type="SUPFAM" id="SSF52058">
    <property type="entry name" value="L domain-like"/>
    <property type="match status" value="1"/>
</dbReference>
<dbReference type="PANTHER" id="PTHR45661:SF3">
    <property type="entry name" value="IG-LIKE DOMAIN-CONTAINING PROTEIN"/>
    <property type="match status" value="1"/>
</dbReference>
<organism evidence="1 2">
    <name type="scientific">Trichomonas vaginalis (strain ATCC PRA-98 / G3)</name>
    <dbReference type="NCBI Taxonomy" id="412133"/>
    <lineage>
        <taxon>Eukaryota</taxon>
        <taxon>Metamonada</taxon>
        <taxon>Parabasalia</taxon>
        <taxon>Trichomonadida</taxon>
        <taxon>Trichomonadidae</taxon>
        <taxon>Trichomonas</taxon>
    </lineage>
</organism>
<reference evidence="1" key="2">
    <citation type="journal article" date="2007" name="Science">
        <title>Draft genome sequence of the sexually transmitted pathogen Trichomonas vaginalis.</title>
        <authorList>
            <person name="Carlton J.M."/>
            <person name="Hirt R.P."/>
            <person name="Silva J.C."/>
            <person name="Delcher A.L."/>
            <person name="Schatz M."/>
            <person name="Zhao Q."/>
            <person name="Wortman J.R."/>
            <person name="Bidwell S.L."/>
            <person name="Alsmark U.C.M."/>
            <person name="Besteiro S."/>
            <person name="Sicheritz-Ponten T."/>
            <person name="Noel C.J."/>
            <person name="Dacks J.B."/>
            <person name="Foster P.G."/>
            <person name="Simillion C."/>
            <person name="Van de Peer Y."/>
            <person name="Miranda-Saavedra D."/>
            <person name="Barton G.J."/>
            <person name="Westrop G.D."/>
            <person name="Mueller S."/>
            <person name="Dessi D."/>
            <person name="Fiori P.L."/>
            <person name="Ren Q."/>
            <person name="Paulsen I."/>
            <person name="Zhang H."/>
            <person name="Bastida-Corcuera F.D."/>
            <person name="Simoes-Barbosa A."/>
            <person name="Brown M.T."/>
            <person name="Hayes R.D."/>
            <person name="Mukherjee M."/>
            <person name="Okumura C.Y."/>
            <person name="Schneider R."/>
            <person name="Smith A.J."/>
            <person name="Vanacova S."/>
            <person name="Villalvazo M."/>
            <person name="Haas B.J."/>
            <person name="Pertea M."/>
            <person name="Feldblyum T.V."/>
            <person name="Utterback T.R."/>
            <person name="Shu C.L."/>
            <person name="Osoegawa K."/>
            <person name="de Jong P.J."/>
            <person name="Hrdy I."/>
            <person name="Horvathova L."/>
            <person name="Zubacova Z."/>
            <person name="Dolezal P."/>
            <person name="Malik S.B."/>
            <person name="Logsdon J.M. Jr."/>
            <person name="Henze K."/>
            <person name="Gupta A."/>
            <person name="Wang C.C."/>
            <person name="Dunne R.L."/>
            <person name="Upcroft J.A."/>
            <person name="Upcroft P."/>
            <person name="White O."/>
            <person name="Salzberg S.L."/>
            <person name="Tang P."/>
            <person name="Chiu C.-H."/>
            <person name="Lee Y.-S."/>
            <person name="Embley T.M."/>
            <person name="Coombs G.H."/>
            <person name="Mottram J.C."/>
            <person name="Tachezy J."/>
            <person name="Fraser-Liggett C.M."/>
            <person name="Johnson P.J."/>
        </authorList>
    </citation>
    <scope>NUCLEOTIDE SEQUENCE [LARGE SCALE GENOMIC DNA]</scope>
    <source>
        <strain evidence="1">G3</strain>
    </source>
</reference>